<sequence>MLFDKQIILLQKDKVDTKESALNMLANHFQAEDLVTDQFIESVMTREEHFPTGLYVNHIGIAIPHTDSDKVKQSQIGFMSLKKPVHFKAMDGSKELVPVQLIFMLALKEPAEQLDILRKLMDVFQKKEVLTAMLACSNIEDYLSIIRDQKLI</sequence>
<reference evidence="2 3" key="1">
    <citation type="submission" date="2019-07" db="EMBL/GenBank/DDBJ databases">
        <title>Whole genome shotgun sequence of Halolactibacillus alkaliphilus NBRC 103919.</title>
        <authorList>
            <person name="Hosoyama A."/>
            <person name="Uohara A."/>
            <person name="Ohji S."/>
            <person name="Ichikawa N."/>
        </authorList>
    </citation>
    <scope>NUCLEOTIDE SEQUENCE [LARGE SCALE GENOMIC DNA]</scope>
    <source>
        <strain evidence="2 3">NBRC 103919</strain>
    </source>
</reference>
<dbReference type="SUPFAM" id="SSF55804">
    <property type="entry name" value="Phoshotransferase/anion transport protein"/>
    <property type="match status" value="1"/>
</dbReference>
<dbReference type="PANTHER" id="PTHR47738:SF3">
    <property type="entry name" value="PHOSPHOTRANSFERASE SYSTEM MANNITOL_FRUCTOSE-SPECIFIC IIA DOMAIN CONTAINING PROTEIN"/>
    <property type="match status" value="1"/>
</dbReference>
<keyword evidence="2" id="KW-0762">Sugar transport</keyword>
<evidence type="ECO:0000259" key="1">
    <source>
        <dbReference type="PROSITE" id="PS51094"/>
    </source>
</evidence>
<evidence type="ECO:0000313" key="3">
    <source>
        <dbReference type="Proteomes" id="UP000321400"/>
    </source>
</evidence>
<protein>
    <submittedName>
        <fullName evidence="2">PTS sugar transporter subunit IIA</fullName>
    </submittedName>
</protein>
<dbReference type="Pfam" id="PF00359">
    <property type="entry name" value="PTS_EIIA_2"/>
    <property type="match status" value="1"/>
</dbReference>
<feature type="domain" description="PTS EIIA type-2" evidence="1">
    <location>
        <begin position="1"/>
        <end position="149"/>
    </location>
</feature>
<dbReference type="AlphaFoldDB" id="A0A511WZK0"/>
<gene>
    <name evidence="2" type="ORF">HAL01_05890</name>
</gene>
<dbReference type="CDD" id="cd00211">
    <property type="entry name" value="PTS_IIA_fru"/>
    <property type="match status" value="1"/>
</dbReference>
<comment type="caution">
    <text evidence="2">The sequence shown here is derived from an EMBL/GenBank/DDBJ whole genome shotgun (WGS) entry which is preliminary data.</text>
</comment>
<dbReference type="EMBL" id="BJYE01000005">
    <property type="protein sequence ID" value="GEN56125.1"/>
    <property type="molecule type" value="Genomic_DNA"/>
</dbReference>
<dbReference type="PANTHER" id="PTHR47738">
    <property type="entry name" value="PTS SYSTEM FRUCTOSE-LIKE EIIA COMPONENT-RELATED"/>
    <property type="match status" value="1"/>
</dbReference>
<dbReference type="RefSeq" id="WP_089800542.1">
    <property type="nucleotide sequence ID" value="NZ_BJYE01000005.1"/>
</dbReference>
<dbReference type="OrthoDB" id="370976at2"/>
<evidence type="ECO:0000313" key="2">
    <source>
        <dbReference type="EMBL" id="GEN56125.1"/>
    </source>
</evidence>
<dbReference type="InterPro" id="IPR002178">
    <property type="entry name" value="PTS_EIIA_type-2_dom"/>
</dbReference>
<keyword evidence="3" id="KW-1185">Reference proteome</keyword>
<dbReference type="STRING" id="442899.SAMN05720591_10646"/>
<proteinExistence type="predicted"/>
<dbReference type="InterPro" id="IPR016152">
    <property type="entry name" value="PTrfase/Anion_transptr"/>
</dbReference>
<keyword evidence="2" id="KW-0813">Transport</keyword>
<name>A0A511WZK0_9BACI</name>
<dbReference type="InterPro" id="IPR051541">
    <property type="entry name" value="PTS_SugarTrans_NitroReg"/>
</dbReference>
<accession>A0A511WZK0</accession>
<dbReference type="Gene3D" id="3.40.930.10">
    <property type="entry name" value="Mannitol-specific EII, Chain A"/>
    <property type="match status" value="1"/>
</dbReference>
<dbReference type="Proteomes" id="UP000321400">
    <property type="component" value="Unassembled WGS sequence"/>
</dbReference>
<dbReference type="PROSITE" id="PS51094">
    <property type="entry name" value="PTS_EIIA_TYPE_2"/>
    <property type="match status" value="1"/>
</dbReference>
<organism evidence="2 3">
    <name type="scientific">Halolactibacillus alkaliphilus</name>
    <dbReference type="NCBI Taxonomy" id="442899"/>
    <lineage>
        <taxon>Bacteria</taxon>
        <taxon>Bacillati</taxon>
        <taxon>Bacillota</taxon>
        <taxon>Bacilli</taxon>
        <taxon>Bacillales</taxon>
        <taxon>Bacillaceae</taxon>
        <taxon>Halolactibacillus</taxon>
    </lineage>
</organism>